<reference evidence="2 3" key="1">
    <citation type="submission" date="2019-02" db="EMBL/GenBank/DDBJ databases">
        <authorList>
            <person name="Fomenkov A."/>
            <person name="Dubinina G."/>
            <person name="Grabovich M."/>
            <person name="Vincze T."/>
            <person name="Roberts R.J."/>
        </authorList>
    </citation>
    <scope>NUCLEOTIDE SEQUENCE [LARGE SCALE GENOMIC DNA]</scope>
    <source>
        <strain evidence="2 3">P</strain>
    </source>
</reference>
<dbReference type="InterPro" id="IPR027417">
    <property type="entry name" value="P-loop_NTPase"/>
</dbReference>
<dbReference type="InterPro" id="IPR003593">
    <property type="entry name" value="AAA+_ATPase"/>
</dbReference>
<keyword evidence="2" id="KW-0418">Kinase</keyword>
<evidence type="ECO:0000313" key="2">
    <source>
        <dbReference type="EMBL" id="QEN03786.1"/>
    </source>
</evidence>
<accession>A0A5C1QAG2</accession>
<evidence type="ECO:0000259" key="1">
    <source>
        <dbReference type="SMART" id="SM00382"/>
    </source>
</evidence>
<dbReference type="Gene3D" id="3.40.50.300">
    <property type="entry name" value="P-loop containing nucleotide triphosphate hydrolases"/>
    <property type="match status" value="1"/>
</dbReference>
<dbReference type="GO" id="GO:0016301">
    <property type="term" value="F:kinase activity"/>
    <property type="evidence" value="ECO:0007669"/>
    <property type="project" value="UniProtKB-KW"/>
</dbReference>
<protein>
    <submittedName>
        <fullName evidence="2">Nucleoside kinase</fullName>
    </submittedName>
</protein>
<dbReference type="GO" id="GO:0005524">
    <property type="term" value="F:ATP binding"/>
    <property type="evidence" value="ECO:0007669"/>
    <property type="project" value="InterPro"/>
</dbReference>
<organism evidence="2 3">
    <name type="scientific">Thiospirochaeta perfilievii</name>
    <dbReference type="NCBI Taxonomy" id="252967"/>
    <lineage>
        <taxon>Bacteria</taxon>
        <taxon>Pseudomonadati</taxon>
        <taxon>Spirochaetota</taxon>
        <taxon>Spirochaetia</taxon>
        <taxon>Spirochaetales</taxon>
        <taxon>Spirochaetaceae</taxon>
        <taxon>Thiospirochaeta</taxon>
    </lineage>
</organism>
<dbReference type="Proteomes" id="UP000323824">
    <property type="component" value="Chromosome"/>
</dbReference>
<dbReference type="SMART" id="SM00382">
    <property type="entry name" value="AAA"/>
    <property type="match status" value="1"/>
</dbReference>
<dbReference type="SUPFAM" id="SSF52540">
    <property type="entry name" value="P-loop containing nucleoside triphosphate hydrolases"/>
    <property type="match status" value="1"/>
</dbReference>
<dbReference type="Gene3D" id="3.30.980.10">
    <property type="entry name" value="Threonyl-trna Synthetase, Chain A, domain 2"/>
    <property type="match status" value="1"/>
</dbReference>
<name>A0A5C1QAG2_9SPIO</name>
<dbReference type="OrthoDB" id="9764644at2"/>
<sequence length="544" mass="62480">MNKINLTIDKKNYEVDQYSNLITILEDKSIIAASANNKIISLHHELKSNCNIEPIYIDTIPGSRAYRQTLCFILSMAAKEVLPNKKLIIGHSLGHAFYYYFLDEIVTEDELILLENRMHEIVEEDRPIKENYISWVEAVNYFKSIHQYDTAQLLEYRTEDDLKIVDCLGFKEIYHMPLAPSTGYIKTFDLVNKGNGFLLHFPHSLNPKKLTPVEDMPVIFGIFQDYKKWVKIQEVHCVGKLNELSLTKSIRHFIKLSETEHDRQIVNIASKIQKNIDSVKAILIAGPSSSGKTTFSKKLALALEINGIKPINISLDDYYLPHDKVPVDEFGEKDLETVHALNIPLLNQNLIDLLAGKETYIPINDFTKGIQILEGRKLKLEENNVLIIEGIHALNDELTDKVPKSSKFKIYISALTGLNLDDNNRISSTDNRLLRRMVRDYNFRRYSADNTFNIWPSVNRGEKKYIFPFQGSADCVFNSALPYEIAVLKIYAEPLLRTIRPDNANYNEAVRILNLLSNFTPIPEDLVPSDSLIREFIGKSYFKY</sequence>
<keyword evidence="2" id="KW-0808">Transferase</keyword>
<dbReference type="Pfam" id="PF00485">
    <property type="entry name" value="PRK"/>
    <property type="match status" value="1"/>
</dbReference>
<dbReference type="AlphaFoldDB" id="A0A5C1QAG2"/>
<dbReference type="InterPro" id="IPR018163">
    <property type="entry name" value="Thr/Ala-tRNA-synth_IIc_edit"/>
</dbReference>
<proteinExistence type="predicted"/>
<dbReference type="RefSeq" id="WP_149567044.1">
    <property type="nucleotide sequence ID" value="NZ_CP035807.1"/>
</dbReference>
<evidence type="ECO:0000313" key="3">
    <source>
        <dbReference type="Proteomes" id="UP000323824"/>
    </source>
</evidence>
<dbReference type="SUPFAM" id="SSF55186">
    <property type="entry name" value="ThrRS/AlaRS common domain"/>
    <property type="match status" value="1"/>
</dbReference>
<keyword evidence="3" id="KW-1185">Reference proteome</keyword>
<feature type="domain" description="AAA+ ATPase" evidence="1">
    <location>
        <begin position="278"/>
        <end position="443"/>
    </location>
</feature>
<dbReference type="InterPro" id="IPR006083">
    <property type="entry name" value="PRK/URK"/>
</dbReference>
<reference evidence="2 3" key="2">
    <citation type="submission" date="2019-09" db="EMBL/GenBank/DDBJ databases">
        <title>Complete Genome Sequence and Methylome Analysis of free living Spirochaetas.</title>
        <authorList>
            <person name="Leshcheva N."/>
            <person name="Mikheeva N."/>
        </authorList>
    </citation>
    <scope>NUCLEOTIDE SEQUENCE [LARGE SCALE GENOMIC DNA]</scope>
    <source>
        <strain evidence="2 3">P</strain>
    </source>
</reference>
<dbReference type="CDD" id="cd02028">
    <property type="entry name" value="UMPK_like"/>
    <property type="match status" value="1"/>
</dbReference>
<dbReference type="PANTHER" id="PTHR10285">
    <property type="entry name" value="URIDINE KINASE"/>
    <property type="match status" value="1"/>
</dbReference>
<dbReference type="EMBL" id="CP035807">
    <property type="protein sequence ID" value="QEN03786.1"/>
    <property type="molecule type" value="Genomic_DNA"/>
</dbReference>
<dbReference type="KEGG" id="sper:EW093_03420"/>
<gene>
    <name evidence="2" type="ORF">EW093_03420</name>
</gene>